<feature type="transmembrane region" description="Helical" evidence="1">
    <location>
        <begin position="41"/>
        <end position="62"/>
    </location>
</feature>
<name>A0A2M7V2W3_9BACT</name>
<dbReference type="AlphaFoldDB" id="A0A2M7V2W3"/>
<proteinExistence type="predicted"/>
<protein>
    <submittedName>
        <fullName evidence="2">Uncharacterized protein</fullName>
    </submittedName>
</protein>
<gene>
    <name evidence="2" type="ORF">COX83_03375</name>
</gene>
<keyword evidence="1" id="KW-1133">Transmembrane helix</keyword>
<evidence type="ECO:0000256" key="1">
    <source>
        <dbReference type="SAM" id="Phobius"/>
    </source>
</evidence>
<dbReference type="EMBL" id="PFPI01000046">
    <property type="protein sequence ID" value="PIZ92801.1"/>
    <property type="molecule type" value="Genomic_DNA"/>
</dbReference>
<feature type="transmembrane region" description="Helical" evidence="1">
    <location>
        <begin position="12"/>
        <end position="29"/>
    </location>
</feature>
<sequence length="75" mass="8294">MLIHCIVGMNYIYSFPAALFFFFPSVVFAHTDSDLHNALGIFGHPLAVGILAVVLVGVIFAMRYFSKNKNSDDIV</sequence>
<reference evidence="3" key="1">
    <citation type="submission" date="2017-09" db="EMBL/GenBank/DDBJ databases">
        <title>Depth-based differentiation of microbial function through sediment-hosted aquifers and enrichment of novel symbionts in the deep terrestrial subsurface.</title>
        <authorList>
            <person name="Probst A.J."/>
            <person name="Ladd B."/>
            <person name="Jarett J.K."/>
            <person name="Geller-Mcgrath D.E."/>
            <person name="Sieber C.M.K."/>
            <person name="Emerson J.B."/>
            <person name="Anantharaman K."/>
            <person name="Thomas B.C."/>
            <person name="Malmstrom R."/>
            <person name="Stieglmeier M."/>
            <person name="Klingl A."/>
            <person name="Woyke T."/>
            <person name="Ryan C.M."/>
            <person name="Banfield J.F."/>
        </authorList>
    </citation>
    <scope>NUCLEOTIDE SEQUENCE [LARGE SCALE GENOMIC DNA]</scope>
</reference>
<evidence type="ECO:0000313" key="3">
    <source>
        <dbReference type="Proteomes" id="UP000230078"/>
    </source>
</evidence>
<keyword evidence="1" id="KW-0472">Membrane</keyword>
<organism evidence="2 3">
    <name type="scientific">Candidatus Magasanikbacteria bacterium CG_4_10_14_0_2_um_filter_41_31</name>
    <dbReference type="NCBI Taxonomy" id="1974639"/>
    <lineage>
        <taxon>Bacteria</taxon>
        <taxon>Candidatus Magasanikiibacteriota</taxon>
    </lineage>
</organism>
<keyword evidence="1" id="KW-0812">Transmembrane</keyword>
<dbReference type="Proteomes" id="UP000230078">
    <property type="component" value="Unassembled WGS sequence"/>
</dbReference>
<accession>A0A2M7V2W3</accession>
<evidence type="ECO:0000313" key="2">
    <source>
        <dbReference type="EMBL" id="PIZ92801.1"/>
    </source>
</evidence>
<comment type="caution">
    <text evidence="2">The sequence shown here is derived from an EMBL/GenBank/DDBJ whole genome shotgun (WGS) entry which is preliminary data.</text>
</comment>